<gene>
    <name evidence="6" type="ORF">GTP41_05570</name>
</gene>
<dbReference type="AlphaFoldDB" id="A0A6N9HEI9"/>
<dbReference type="GO" id="GO:0003700">
    <property type="term" value="F:DNA-binding transcription factor activity"/>
    <property type="evidence" value="ECO:0007669"/>
    <property type="project" value="InterPro"/>
</dbReference>
<dbReference type="Proteomes" id="UP000448575">
    <property type="component" value="Unassembled WGS sequence"/>
</dbReference>
<dbReference type="CDD" id="cd08422">
    <property type="entry name" value="PBP2_CrgA_like"/>
    <property type="match status" value="1"/>
</dbReference>
<reference evidence="6 7" key="1">
    <citation type="submission" date="2019-12" db="EMBL/GenBank/DDBJ databases">
        <title>Novel species isolated from a subtropical stream in China.</title>
        <authorList>
            <person name="Lu H."/>
        </authorList>
    </citation>
    <scope>NUCLEOTIDE SEQUENCE [LARGE SCALE GENOMIC DNA]</scope>
    <source>
        <strain evidence="6 7">DS3</strain>
    </source>
</reference>
<evidence type="ECO:0000256" key="3">
    <source>
        <dbReference type="ARBA" id="ARBA00023125"/>
    </source>
</evidence>
<dbReference type="InterPro" id="IPR036388">
    <property type="entry name" value="WH-like_DNA-bd_sf"/>
</dbReference>
<comment type="similarity">
    <text evidence="1">Belongs to the LysR transcriptional regulatory family.</text>
</comment>
<evidence type="ECO:0000256" key="4">
    <source>
        <dbReference type="ARBA" id="ARBA00023163"/>
    </source>
</evidence>
<dbReference type="EMBL" id="WWCJ01000003">
    <property type="protein sequence ID" value="MYN01562.1"/>
    <property type="molecule type" value="Genomic_DNA"/>
</dbReference>
<evidence type="ECO:0000256" key="2">
    <source>
        <dbReference type="ARBA" id="ARBA00023015"/>
    </source>
</evidence>
<dbReference type="InterPro" id="IPR000847">
    <property type="entry name" value="LysR_HTH_N"/>
</dbReference>
<dbReference type="Gene3D" id="1.10.10.10">
    <property type="entry name" value="Winged helix-like DNA-binding domain superfamily/Winged helix DNA-binding domain"/>
    <property type="match status" value="1"/>
</dbReference>
<name>A0A6N9HEI9_9BURK</name>
<keyword evidence="3" id="KW-0238">DNA-binding</keyword>
<feature type="domain" description="HTH lysR-type" evidence="5">
    <location>
        <begin position="1"/>
        <end position="59"/>
    </location>
</feature>
<keyword evidence="4" id="KW-0804">Transcription</keyword>
<dbReference type="InterPro" id="IPR036390">
    <property type="entry name" value="WH_DNA-bd_sf"/>
</dbReference>
<evidence type="ECO:0000259" key="5">
    <source>
        <dbReference type="PROSITE" id="PS50931"/>
    </source>
</evidence>
<dbReference type="Gene3D" id="3.40.190.290">
    <property type="match status" value="1"/>
</dbReference>
<dbReference type="SUPFAM" id="SSF53850">
    <property type="entry name" value="Periplasmic binding protein-like II"/>
    <property type="match status" value="1"/>
</dbReference>
<keyword evidence="2" id="KW-0805">Transcription regulation</keyword>
<dbReference type="GO" id="GO:0006351">
    <property type="term" value="P:DNA-templated transcription"/>
    <property type="evidence" value="ECO:0007669"/>
    <property type="project" value="TreeGrafter"/>
</dbReference>
<dbReference type="PANTHER" id="PTHR30537:SF31">
    <property type="entry name" value="TRANSCRIPTIONAL REGULATOR, LYSR FAMILY"/>
    <property type="match status" value="1"/>
</dbReference>
<dbReference type="PANTHER" id="PTHR30537">
    <property type="entry name" value="HTH-TYPE TRANSCRIPTIONAL REGULATOR"/>
    <property type="match status" value="1"/>
</dbReference>
<accession>A0A6N9HEI9</accession>
<evidence type="ECO:0000256" key="1">
    <source>
        <dbReference type="ARBA" id="ARBA00009437"/>
    </source>
</evidence>
<dbReference type="InterPro" id="IPR058163">
    <property type="entry name" value="LysR-type_TF_proteobact-type"/>
</dbReference>
<sequence>MRNLNDYYFFVQVVEHGGFAQAARHTGTPKSTLAKRVAALEAELGVRLIQRTSRRFTVTELGQDFYRHASAMLIEADAAEDVVKGRLAEPSGTVRITASVPTAQTILSKVLAQVAVAHPKVFVSVHVSDRFVDIVQEGFDIAVRDHFAPLPDSGLVQRRVGSEPIVLVAAPSYLAARGEPQSPQDLAQHAGLVSVMGSAAWQLEDDAGARVEVLPQARMHANESSMLVQAAQAGLGIACLPLRMCRAALDAGLVRRVLPAWRAGSVTTTLLMPHRRGQLPSVRLVAEAISAVGAAQ</sequence>
<dbReference type="FunFam" id="1.10.10.10:FF:000001">
    <property type="entry name" value="LysR family transcriptional regulator"/>
    <property type="match status" value="1"/>
</dbReference>
<dbReference type="PROSITE" id="PS50931">
    <property type="entry name" value="HTH_LYSR"/>
    <property type="match status" value="1"/>
</dbReference>
<dbReference type="GO" id="GO:0043565">
    <property type="term" value="F:sequence-specific DNA binding"/>
    <property type="evidence" value="ECO:0007669"/>
    <property type="project" value="TreeGrafter"/>
</dbReference>
<comment type="caution">
    <text evidence="6">The sequence shown here is derived from an EMBL/GenBank/DDBJ whole genome shotgun (WGS) entry which is preliminary data.</text>
</comment>
<protein>
    <submittedName>
        <fullName evidence="6">LysR family transcriptional regulator</fullName>
    </submittedName>
</protein>
<dbReference type="InterPro" id="IPR005119">
    <property type="entry name" value="LysR_subst-bd"/>
</dbReference>
<keyword evidence="7" id="KW-1185">Reference proteome</keyword>
<dbReference type="Pfam" id="PF00126">
    <property type="entry name" value="HTH_1"/>
    <property type="match status" value="1"/>
</dbReference>
<dbReference type="RefSeq" id="WP_161024572.1">
    <property type="nucleotide sequence ID" value="NZ_WWCJ01000003.1"/>
</dbReference>
<organism evidence="6 7">
    <name type="scientific">Pseudoduganella guangdongensis</name>
    <dbReference type="NCBI Taxonomy" id="2692179"/>
    <lineage>
        <taxon>Bacteria</taxon>
        <taxon>Pseudomonadati</taxon>
        <taxon>Pseudomonadota</taxon>
        <taxon>Betaproteobacteria</taxon>
        <taxon>Burkholderiales</taxon>
        <taxon>Oxalobacteraceae</taxon>
        <taxon>Telluria group</taxon>
        <taxon>Pseudoduganella</taxon>
    </lineage>
</organism>
<proteinExistence type="inferred from homology"/>
<dbReference type="Pfam" id="PF03466">
    <property type="entry name" value="LysR_substrate"/>
    <property type="match status" value="1"/>
</dbReference>
<dbReference type="SUPFAM" id="SSF46785">
    <property type="entry name" value="Winged helix' DNA-binding domain"/>
    <property type="match status" value="1"/>
</dbReference>
<evidence type="ECO:0000313" key="7">
    <source>
        <dbReference type="Proteomes" id="UP000448575"/>
    </source>
</evidence>
<evidence type="ECO:0000313" key="6">
    <source>
        <dbReference type="EMBL" id="MYN01562.1"/>
    </source>
</evidence>